<dbReference type="Pfam" id="PF01042">
    <property type="entry name" value="Ribonuc_L-PSP"/>
    <property type="match status" value="1"/>
</dbReference>
<dbReference type="CDD" id="cd02198">
    <property type="entry name" value="YjgH_like"/>
    <property type="match status" value="1"/>
</dbReference>
<keyword evidence="2" id="KW-1185">Reference proteome</keyword>
<comment type="caution">
    <text evidence="1">The sequence shown here is derived from an EMBL/GenBank/DDBJ whole genome shotgun (WGS) entry which is preliminary data.</text>
</comment>
<name>A0ABR5JEI9_9ACTN</name>
<dbReference type="InterPro" id="IPR006175">
    <property type="entry name" value="YjgF/YER057c/UK114"/>
</dbReference>
<evidence type="ECO:0000313" key="1">
    <source>
        <dbReference type="EMBL" id="KOG91862.1"/>
    </source>
</evidence>
<protein>
    <submittedName>
        <fullName evidence="1">Endoribonuclease L-PSP</fullName>
    </submittedName>
</protein>
<sequence length="133" mass="14324">MKRQLINPPHTRALYDQLHFSQAVRVGDLIWVSGQVGIDPDTLRPAVGMAAQARLAFDGVRNVLEAAGAGLADTVELTTFHIDLRGAGIAEFTQVKDECFPDRYPAWTAVGVTQLARPELLVEVRAVAMAGSG</sequence>
<evidence type="ECO:0000313" key="2">
    <source>
        <dbReference type="Proteomes" id="UP000037020"/>
    </source>
</evidence>
<dbReference type="SUPFAM" id="SSF55298">
    <property type="entry name" value="YjgF-like"/>
    <property type="match status" value="1"/>
</dbReference>
<gene>
    <name evidence="1" type="ORF">ADK38_00855</name>
</gene>
<dbReference type="EMBL" id="LGUT01000066">
    <property type="protein sequence ID" value="KOG91862.1"/>
    <property type="molecule type" value="Genomic_DNA"/>
</dbReference>
<dbReference type="InterPro" id="IPR035959">
    <property type="entry name" value="RutC-like_sf"/>
</dbReference>
<organism evidence="1 2">
    <name type="scientific">Streptomyces varsoviensis</name>
    <dbReference type="NCBI Taxonomy" id="67373"/>
    <lineage>
        <taxon>Bacteria</taxon>
        <taxon>Bacillati</taxon>
        <taxon>Actinomycetota</taxon>
        <taxon>Actinomycetes</taxon>
        <taxon>Kitasatosporales</taxon>
        <taxon>Streptomycetaceae</taxon>
        <taxon>Streptomyces</taxon>
    </lineage>
</organism>
<reference evidence="1 2" key="1">
    <citation type="submission" date="2015-07" db="EMBL/GenBank/DDBJ databases">
        <authorList>
            <person name="Ju K.-S."/>
            <person name="Doroghazi J.R."/>
            <person name="Metcalf W.W."/>
        </authorList>
    </citation>
    <scope>NUCLEOTIDE SEQUENCE [LARGE SCALE GENOMIC DNA]</scope>
    <source>
        <strain evidence="1 2">NRRL B-3589</strain>
    </source>
</reference>
<dbReference type="InterPro" id="IPR038743">
    <property type="entry name" value="YjgH-like"/>
</dbReference>
<dbReference type="RefSeq" id="WP_030889580.1">
    <property type="nucleotide sequence ID" value="NZ_JBIRHZ010000002.1"/>
</dbReference>
<dbReference type="Proteomes" id="UP000037020">
    <property type="component" value="Unassembled WGS sequence"/>
</dbReference>
<dbReference type="PANTHER" id="PTHR11803:SF44">
    <property type="entry name" value="RUTC FAMILY PROTEIN YJGH"/>
    <property type="match status" value="1"/>
</dbReference>
<accession>A0ABR5JEI9</accession>
<dbReference type="PANTHER" id="PTHR11803">
    <property type="entry name" value="2-IMINOBUTANOATE/2-IMINOPROPANOATE DEAMINASE RIDA"/>
    <property type="match status" value="1"/>
</dbReference>
<dbReference type="Gene3D" id="3.30.1330.40">
    <property type="entry name" value="RutC-like"/>
    <property type="match status" value="1"/>
</dbReference>
<proteinExistence type="predicted"/>